<evidence type="ECO:0000256" key="5">
    <source>
        <dbReference type="RuleBase" id="RU003406"/>
    </source>
</evidence>
<keyword evidence="6" id="KW-0012">Acyltransferase</keyword>
<dbReference type="InterPro" id="IPR016143">
    <property type="entry name" value="Citrate_synth-like_sm_a-sub"/>
</dbReference>
<evidence type="ECO:0000256" key="1">
    <source>
        <dbReference type="ARBA" id="ARBA00004751"/>
    </source>
</evidence>
<comment type="similarity">
    <text evidence="2 5">Belongs to the citrate synthase family.</text>
</comment>
<organism evidence="6 7">
    <name type="scientific">Geomonas terrae</name>
    <dbReference type="NCBI Taxonomy" id="2562681"/>
    <lineage>
        <taxon>Bacteria</taxon>
        <taxon>Pseudomonadati</taxon>
        <taxon>Thermodesulfobacteriota</taxon>
        <taxon>Desulfuromonadia</taxon>
        <taxon>Geobacterales</taxon>
        <taxon>Geobacteraceae</taxon>
        <taxon>Geomonas</taxon>
    </lineage>
</organism>
<dbReference type="RefSeq" id="WP_135871714.1">
    <property type="nucleotide sequence ID" value="NZ_SRSC01000004.1"/>
</dbReference>
<dbReference type="InterPro" id="IPR002020">
    <property type="entry name" value="Citrate_synthase"/>
</dbReference>
<dbReference type="GO" id="GO:0005975">
    <property type="term" value="P:carbohydrate metabolic process"/>
    <property type="evidence" value="ECO:0007669"/>
    <property type="project" value="TreeGrafter"/>
</dbReference>
<reference evidence="6 7" key="1">
    <citation type="submission" date="2019-04" db="EMBL/GenBank/DDBJ databases">
        <title>Geobacter oryzae sp. nov., ferric-reducing bacteria isolated from paddy soil.</title>
        <authorList>
            <person name="Xu Z."/>
            <person name="Masuda Y."/>
            <person name="Itoh H."/>
            <person name="Senoo K."/>
        </authorList>
    </citation>
    <scope>NUCLEOTIDE SEQUENCE [LARGE SCALE GENOMIC DNA]</scope>
    <source>
        <strain evidence="6 7">Red111</strain>
    </source>
</reference>
<gene>
    <name evidence="6" type="ORF">E4633_16315</name>
</gene>
<evidence type="ECO:0000256" key="4">
    <source>
        <dbReference type="ARBA" id="ARBA00022679"/>
    </source>
</evidence>
<dbReference type="GO" id="GO:0006099">
    <property type="term" value="P:tricarboxylic acid cycle"/>
    <property type="evidence" value="ECO:0007669"/>
    <property type="project" value="UniProtKB-UniPathway"/>
</dbReference>
<dbReference type="Pfam" id="PF00285">
    <property type="entry name" value="Citrate_synt"/>
    <property type="match status" value="1"/>
</dbReference>
<dbReference type="EC" id="2.3.3.16" evidence="3"/>
<keyword evidence="4 5" id="KW-0808">Transferase</keyword>
<dbReference type="PANTHER" id="PTHR11739:SF4">
    <property type="entry name" value="CITRATE SYNTHASE, PEROXISOMAL"/>
    <property type="match status" value="1"/>
</dbReference>
<evidence type="ECO:0000313" key="6">
    <source>
        <dbReference type="EMBL" id="TGU70566.1"/>
    </source>
</evidence>
<dbReference type="InterPro" id="IPR019810">
    <property type="entry name" value="Citrate_synthase_AS"/>
</dbReference>
<dbReference type="PRINTS" id="PR00143">
    <property type="entry name" value="CITRTSNTHASE"/>
</dbReference>
<accession>A0A4S1CC86</accession>
<dbReference type="AlphaFoldDB" id="A0A4S1CC86"/>
<dbReference type="FunFam" id="1.10.230.10:FF:000001">
    <property type="entry name" value="Citrate synthase"/>
    <property type="match status" value="1"/>
</dbReference>
<dbReference type="PANTHER" id="PTHR11739">
    <property type="entry name" value="CITRATE SYNTHASE"/>
    <property type="match status" value="1"/>
</dbReference>
<proteinExistence type="inferred from homology"/>
<comment type="pathway">
    <text evidence="1">Carbohydrate metabolism; tricarboxylic acid cycle; isocitrate from oxaloacetate: step 1/2.</text>
</comment>
<dbReference type="PROSITE" id="PS00480">
    <property type="entry name" value="CITRATE_SYNTHASE"/>
    <property type="match status" value="1"/>
</dbReference>
<sequence>MTQLKEKLFEKIQAHRPRITKLTKEFGSVVIDKVDIGQCIGGARDIRSLVTDISYLDPQEGIRFRGKTIPETFEALPKAAGSEYPTVESFWYFLLTGEVPTLEQVAAVEAEFKTRQVVPEYVYTVVRSLPKDSHPMVMLSVGIMAMQKESKFAAFYSGGKFNKMDAWEYVYEDASDIVARIPVLAAFIYNLKYRGDKQIAIDPKLDLGANFAHMIGQSEQYKDVARMYFILHSDHESGNVSAHTTHLVHSALSDPYYAYAAGLNGLAGPLHGLANQEVLGWIMEFQKKLNGAEPTKENVTKALWDTLNAGQVVPGYGHAVLRKTDPRYTAQREFCLKTPGLKDDALFKLVAMIFETAPGVLTEHGKTKNPWPNVDAQSGVIQWYYGLKEWDFYTVLFGVGRALGCMANITWDRGLGYAIERPKSVTTDMLEKWAAEGGRKM</sequence>
<dbReference type="GO" id="GO:0036440">
    <property type="term" value="F:citrate synthase activity"/>
    <property type="evidence" value="ECO:0007669"/>
    <property type="project" value="UniProtKB-EC"/>
</dbReference>
<dbReference type="EMBL" id="SRSC01000004">
    <property type="protein sequence ID" value="TGU70566.1"/>
    <property type="molecule type" value="Genomic_DNA"/>
</dbReference>
<name>A0A4S1CC86_9BACT</name>
<protein>
    <recommendedName>
        <fullName evidence="3">citrate synthase (unknown stereospecificity)</fullName>
        <ecNumber evidence="3">2.3.3.16</ecNumber>
    </recommendedName>
</protein>
<dbReference type="Proteomes" id="UP000306416">
    <property type="component" value="Unassembled WGS sequence"/>
</dbReference>
<dbReference type="NCBIfam" id="NF007128">
    <property type="entry name" value="PRK09569.1"/>
    <property type="match status" value="1"/>
</dbReference>
<evidence type="ECO:0000256" key="3">
    <source>
        <dbReference type="ARBA" id="ARBA00012972"/>
    </source>
</evidence>
<dbReference type="InterPro" id="IPR036969">
    <property type="entry name" value="Citrate_synthase_sf"/>
</dbReference>
<dbReference type="UniPathway" id="UPA00223">
    <property type="reaction ID" value="UER00717"/>
</dbReference>
<dbReference type="Gene3D" id="1.10.230.10">
    <property type="entry name" value="Cytochrome P450-Terp, domain 2"/>
    <property type="match status" value="1"/>
</dbReference>
<dbReference type="Gene3D" id="1.10.580.10">
    <property type="entry name" value="Citrate Synthase, domain 1"/>
    <property type="match status" value="1"/>
</dbReference>
<evidence type="ECO:0000313" key="7">
    <source>
        <dbReference type="Proteomes" id="UP000306416"/>
    </source>
</evidence>
<keyword evidence="7" id="KW-1185">Reference proteome</keyword>
<comment type="caution">
    <text evidence="6">The sequence shown here is derived from an EMBL/GenBank/DDBJ whole genome shotgun (WGS) entry which is preliminary data.</text>
</comment>
<evidence type="ECO:0000256" key="2">
    <source>
        <dbReference type="ARBA" id="ARBA00010566"/>
    </source>
</evidence>
<dbReference type="InterPro" id="IPR016142">
    <property type="entry name" value="Citrate_synth-like_lrg_a-sub"/>
</dbReference>
<dbReference type="SUPFAM" id="SSF48256">
    <property type="entry name" value="Citrate synthase"/>
    <property type="match status" value="1"/>
</dbReference>